<feature type="transmembrane region" description="Helical" evidence="6">
    <location>
        <begin position="217"/>
        <end position="234"/>
    </location>
</feature>
<accession>A0A5C5ZZY0</accession>
<feature type="transmembrane region" description="Helical" evidence="6">
    <location>
        <begin position="39"/>
        <end position="58"/>
    </location>
</feature>
<feature type="transmembrane region" description="Helical" evidence="6">
    <location>
        <begin position="109"/>
        <end position="125"/>
    </location>
</feature>
<evidence type="ECO:0000313" key="9">
    <source>
        <dbReference type="Proteomes" id="UP000320176"/>
    </source>
</evidence>
<dbReference type="Proteomes" id="UP000320176">
    <property type="component" value="Unassembled WGS sequence"/>
</dbReference>
<comment type="subcellular location">
    <subcellularLocation>
        <location evidence="1">Membrane</location>
        <topology evidence="1">Multi-pass membrane protein</topology>
    </subcellularLocation>
</comment>
<feature type="region of interest" description="Disordered" evidence="5">
    <location>
        <begin position="405"/>
        <end position="425"/>
    </location>
</feature>
<feature type="transmembrane region" description="Helical" evidence="6">
    <location>
        <begin position="243"/>
        <end position="262"/>
    </location>
</feature>
<evidence type="ECO:0000256" key="6">
    <source>
        <dbReference type="SAM" id="Phobius"/>
    </source>
</evidence>
<protein>
    <submittedName>
        <fullName evidence="8">O-Antigen ligase</fullName>
    </submittedName>
</protein>
<gene>
    <name evidence="8" type="ORF">Pla52n_60600</name>
</gene>
<dbReference type="RefSeq" id="WP_146523009.1">
    <property type="nucleotide sequence ID" value="NZ_CP151726.1"/>
</dbReference>
<name>A0A5C5ZZY0_9BACT</name>
<feature type="transmembrane region" description="Helical" evidence="6">
    <location>
        <begin position="193"/>
        <end position="211"/>
    </location>
</feature>
<dbReference type="EMBL" id="SJPN01000010">
    <property type="protein sequence ID" value="TWT92695.1"/>
    <property type="molecule type" value="Genomic_DNA"/>
</dbReference>
<evidence type="ECO:0000313" key="8">
    <source>
        <dbReference type="EMBL" id="TWT92695.1"/>
    </source>
</evidence>
<keyword evidence="9" id="KW-1185">Reference proteome</keyword>
<dbReference type="InterPro" id="IPR051533">
    <property type="entry name" value="WaaL-like"/>
</dbReference>
<dbReference type="GO" id="GO:0016874">
    <property type="term" value="F:ligase activity"/>
    <property type="evidence" value="ECO:0007669"/>
    <property type="project" value="UniProtKB-KW"/>
</dbReference>
<evidence type="ECO:0000256" key="2">
    <source>
        <dbReference type="ARBA" id="ARBA00022692"/>
    </source>
</evidence>
<feature type="transmembrane region" description="Helical" evidence="6">
    <location>
        <begin position="132"/>
        <end position="154"/>
    </location>
</feature>
<proteinExistence type="predicted"/>
<sequence>METFQLETRRNGIWRFAVLLILIPIFCTPFRGYQLPGLTVAQIYLGLTVLGIGLVLILDLFTSGRINRPSVLVLSLGIGMILVGLFSAVLHDRGMLGSGEGPQDVRQPLLQILLAVSWLVVTMRCDWSFKLFVAAFLSIGIASFLALTAGWAAAGFSTPYIGFGHHKNELGTSATTVFFLALICCIGQRVTSLRFLSAVLLMGLSLIMVYASDSRSNQVLIIVAAGFYVASRSLESIRGIRTVGFFVLVAGSLAVPHIYLAMESNSSSEGAAIGAQGRSIYNGRNHIWKDILEALPEEPVIGYGKRFAKRYRGVDDFLLDPHNLYLGTLYHTGAIGLLLLLALYFYIWIELTKRWEYSTTAKVCLCFFAGLIVHQSVECSLLHGGHIESLASIPILGLGLASPKSWDDEDDMDEWQSEGDDWAEDDDTLDAASQEFEELGV</sequence>
<feature type="transmembrane region" description="Helical" evidence="6">
    <location>
        <begin position="12"/>
        <end position="33"/>
    </location>
</feature>
<dbReference type="Pfam" id="PF04932">
    <property type="entry name" value="Wzy_C"/>
    <property type="match status" value="1"/>
</dbReference>
<feature type="transmembrane region" description="Helical" evidence="6">
    <location>
        <begin position="329"/>
        <end position="349"/>
    </location>
</feature>
<keyword evidence="2 6" id="KW-0812">Transmembrane</keyword>
<evidence type="ECO:0000256" key="3">
    <source>
        <dbReference type="ARBA" id="ARBA00022989"/>
    </source>
</evidence>
<dbReference type="AlphaFoldDB" id="A0A5C5ZZY0"/>
<feature type="transmembrane region" description="Helical" evidence="6">
    <location>
        <begin position="170"/>
        <end position="186"/>
    </location>
</feature>
<dbReference type="GO" id="GO:0016020">
    <property type="term" value="C:membrane"/>
    <property type="evidence" value="ECO:0007669"/>
    <property type="project" value="UniProtKB-SubCell"/>
</dbReference>
<comment type="caution">
    <text evidence="8">The sequence shown here is derived from an EMBL/GenBank/DDBJ whole genome shotgun (WGS) entry which is preliminary data.</text>
</comment>
<reference evidence="8 9" key="1">
    <citation type="submission" date="2019-02" db="EMBL/GenBank/DDBJ databases">
        <title>Deep-cultivation of Planctomycetes and their phenomic and genomic characterization uncovers novel biology.</title>
        <authorList>
            <person name="Wiegand S."/>
            <person name="Jogler M."/>
            <person name="Boedeker C."/>
            <person name="Pinto D."/>
            <person name="Vollmers J."/>
            <person name="Rivas-Marin E."/>
            <person name="Kohn T."/>
            <person name="Peeters S.H."/>
            <person name="Heuer A."/>
            <person name="Rast P."/>
            <person name="Oberbeckmann S."/>
            <person name="Bunk B."/>
            <person name="Jeske O."/>
            <person name="Meyerdierks A."/>
            <person name="Storesund J.E."/>
            <person name="Kallscheuer N."/>
            <person name="Luecker S."/>
            <person name="Lage O.M."/>
            <person name="Pohl T."/>
            <person name="Merkel B.J."/>
            <person name="Hornburger P."/>
            <person name="Mueller R.-W."/>
            <person name="Bruemmer F."/>
            <person name="Labrenz M."/>
            <person name="Spormann A.M."/>
            <person name="Op Den Camp H."/>
            <person name="Overmann J."/>
            <person name="Amann R."/>
            <person name="Jetten M.S.M."/>
            <person name="Mascher T."/>
            <person name="Medema M.H."/>
            <person name="Devos D.P."/>
            <person name="Kaster A.-K."/>
            <person name="Ovreas L."/>
            <person name="Rohde M."/>
            <person name="Galperin M.Y."/>
            <person name="Jogler C."/>
        </authorList>
    </citation>
    <scope>NUCLEOTIDE SEQUENCE [LARGE SCALE GENOMIC DNA]</scope>
    <source>
        <strain evidence="8 9">Pla52n</strain>
    </source>
</reference>
<feature type="transmembrane region" description="Helical" evidence="6">
    <location>
        <begin position="70"/>
        <end position="89"/>
    </location>
</feature>
<feature type="domain" description="O-antigen ligase-related" evidence="7">
    <location>
        <begin position="201"/>
        <end position="341"/>
    </location>
</feature>
<feature type="compositionally biased region" description="Acidic residues" evidence="5">
    <location>
        <begin position="407"/>
        <end position="425"/>
    </location>
</feature>
<evidence type="ECO:0000256" key="4">
    <source>
        <dbReference type="ARBA" id="ARBA00023136"/>
    </source>
</evidence>
<dbReference type="PANTHER" id="PTHR37422">
    <property type="entry name" value="TEICHURONIC ACID BIOSYNTHESIS PROTEIN TUAE"/>
    <property type="match status" value="1"/>
</dbReference>
<evidence type="ECO:0000256" key="1">
    <source>
        <dbReference type="ARBA" id="ARBA00004141"/>
    </source>
</evidence>
<dbReference type="InterPro" id="IPR007016">
    <property type="entry name" value="O-antigen_ligase-rel_domated"/>
</dbReference>
<evidence type="ECO:0000256" key="5">
    <source>
        <dbReference type="SAM" id="MobiDB-lite"/>
    </source>
</evidence>
<dbReference type="PANTHER" id="PTHR37422:SF13">
    <property type="entry name" value="LIPOPOLYSACCHARIDE BIOSYNTHESIS PROTEIN PA4999-RELATED"/>
    <property type="match status" value="1"/>
</dbReference>
<organism evidence="8 9">
    <name type="scientific">Stieleria varia</name>
    <dbReference type="NCBI Taxonomy" id="2528005"/>
    <lineage>
        <taxon>Bacteria</taxon>
        <taxon>Pseudomonadati</taxon>
        <taxon>Planctomycetota</taxon>
        <taxon>Planctomycetia</taxon>
        <taxon>Pirellulales</taxon>
        <taxon>Pirellulaceae</taxon>
        <taxon>Stieleria</taxon>
    </lineage>
</organism>
<keyword evidence="8" id="KW-0436">Ligase</keyword>
<evidence type="ECO:0000259" key="7">
    <source>
        <dbReference type="Pfam" id="PF04932"/>
    </source>
</evidence>
<keyword evidence="4 6" id="KW-0472">Membrane</keyword>
<keyword evidence="3 6" id="KW-1133">Transmembrane helix</keyword>